<dbReference type="SUPFAM" id="SSF82771">
    <property type="entry name" value="GIY-YIG endonuclease"/>
    <property type="match status" value="1"/>
</dbReference>
<gene>
    <name evidence="3" type="ORF">E6A44_004180</name>
</gene>
<dbReference type="InterPro" id="IPR050190">
    <property type="entry name" value="UPF0213_domain"/>
</dbReference>
<dbReference type="RefSeq" id="WP_262710476.1">
    <property type="nucleotide sequence ID" value="NZ_SSHJ02000001.1"/>
</dbReference>
<comment type="caution">
    <text evidence="3">The sequence shown here is derived from an EMBL/GenBank/DDBJ whole genome shotgun (WGS) entry which is preliminary data.</text>
</comment>
<evidence type="ECO:0000259" key="2">
    <source>
        <dbReference type="PROSITE" id="PS50164"/>
    </source>
</evidence>
<dbReference type="Gene3D" id="3.40.1440.10">
    <property type="entry name" value="GIY-YIG endonuclease"/>
    <property type="match status" value="1"/>
</dbReference>
<dbReference type="EMBL" id="SSHJ02000001">
    <property type="protein sequence ID" value="MFN0254755.1"/>
    <property type="molecule type" value="Genomic_DNA"/>
</dbReference>
<name>A0ABW9J3J3_9SPHI</name>
<evidence type="ECO:0000256" key="1">
    <source>
        <dbReference type="ARBA" id="ARBA00007435"/>
    </source>
</evidence>
<dbReference type="Pfam" id="PF01541">
    <property type="entry name" value="GIY-YIG"/>
    <property type="match status" value="1"/>
</dbReference>
<dbReference type="PANTHER" id="PTHR34477:SF5">
    <property type="entry name" value="BSL5627 PROTEIN"/>
    <property type="match status" value="1"/>
</dbReference>
<protein>
    <submittedName>
        <fullName evidence="3">GIY-YIG nuclease family protein</fullName>
    </submittedName>
</protein>
<reference evidence="3 4" key="1">
    <citation type="submission" date="2024-12" db="EMBL/GenBank/DDBJ databases">
        <authorList>
            <person name="Hu S."/>
        </authorList>
    </citation>
    <scope>NUCLEOTIDE SEQUENCE [LARGE SCALE GENOMIC DNA]</scope>
    <source>
        <strain evidence="3 4">THG-T11</strain>
    </source>
</reference>
<dbReference type="Proteomes" id="UP001517247">
    <property type="component" value="Unassembled WGS sequence"/>
</dbReference>
<organism evidence="3 4">
    <name type="scientific">Pedobacter ureilyticus</name>
    <dbReference type="NCBI Taxonomy" id="1393051"/>
    <lineage>
        <taxon>Bacteria</taxon>
        <taxon>Pseudomonadati</taxon>
        <taxon>Bacteroidota</taxon>
        <taxon>Sphingobacteriia</taxon>
        <taxon>Sphingobacteriales</taxon>
        <taxon>Sphingobacteriaceae</taxon>
        <taxon>Pedobacter</taxon>
    </lineage>
</organism>
<comment type="similarity">
    <text evidence="1">Belongs to the UPF0213 family.</text>
</comment>
<accession>A0ABW9J3J3</accession>
<sequence length="91" mass="11145">MMTNYQRSTLYIGVTSDLRSRIYEHQNKIYPESFTAKYNLTFCIYYEAFNAIEEAIAREKQLKRWNRSKKEYLIGLLNKEWKDLSYDILQW</sequence>
<dbReference type="PROSITE" id="PS50164">
    <property type="entry name" value="GIY_YIG"/>
    <property type="match status" value="1"/>
</dbReference>
<dbReference type="CDD" id="cd10448">
    <property type="entry name" value="GIY-YIG_unchar_3"/>
    <property type="match status" value="1"/>
</dbReference>
<dbReference type="PANTHER" id="PTHR34477">
    <property type="entry name" value="UPF0213 PROTEIN YHBQ"/>
    <property type="match status" value="1"/>
</dbReference>
<evidence type="ECO:0000313" key="3">
    <source>
        <dbReference type="EMBL" id="MFN0254755.1"/>
    </source>
</evidence>
<proteinExistence type="inferred from homology"/>
<keyword evidence="4" id="KW-1185">Reference proteome</keyword>
<feature type="domain" description="GIY-YIG" evidence="2">
    <location>
        <begin position="1"/>
        <end position="72"/>
    </location>
</feature>
<evidence type="ECO:0000313" key="4">
    <source>
        <dbReference type="Proteomes" id="UP001517247"/>
    </source>
</evidence>
<dbReference type="InterPro" id="IPR000305">
    <property type="entry name" value="GIY-YIG_endonuc"/>
</dbReference>
<dbReference type="InterPro" id="IPR035901">
    <property type="entry name" value="GIY-YIG_endonuc_sf"/>
</dbReference>